<accession>A0A1C2IAW5</accession>
<comment type="caution">
    <text evidence="10">The sequence shown here is derived from an EMBL/GenBank/DDBJ whole genome shotgun (WGS) entry which is preliminary data.</text>
</comment>
<evidence type="ECO:0000256" key="3">
    <source>
        <dbReference type="ARBA" id="ARBA00008178"/>
    </source>
</evidence>
<keyword evidence="12" id="KW-1185">Reference proteome</keyword>
<comment type="catalytic activity">
    <reaction evidence="1 7">
        <text>dTDP-alpha-D-glucose = dTDP-4-dehydro-6-deoxy-alpha-D-glucose + H2O</text>
        <dbReference type="Rhea" id="RHEA:17221"/>
        <dbReference type="ChEBI" id="CHEBI:15377"/>
        <dbReference type="ChEBI" id="CHEBI:57477"/>
        <dbReference type="ChEBI" id="CHEBI:57649"/>
        <dbReference type="EC" id="4.2.1.46"/>
    </reaction>
</comment>
<dbReference type="Gene3D" id="3.40.50.720">
    <property type="entry name" value="NAD(P)-binding Rossmann-like Domain"/>
    <property type="match status" value="1"/>
</dbReference>
<dbReference type="RefSeq" id="WP_024893564.1">
    <property type="nucleotide sequence ID" value="NZ_LWRY01000140.1"/>
</dbReference>
<dbReference type="GO" id="GO:0009225">
    <property type="term" value="P:nucleotide-sugar metabolic process"/>
    <property type="evidence" value="ECO:0007669"/>
    <property type="project" value="InterPro"/>
</dbReference>
<reference evidence="10 11" key="1">
    <citation type="journal article" date="2016" name="Int. J. Mol. Sci.">
        <title>Comparative genomics of the extreme acidophile Acidithiobacillus thiooxidans reveals intraspecific divergence and niche adaptation.</title>
        <authorList>
            <person name="Zhang X."/>
            <person name="Feng X."/>
            <person name="Tao J."/>
            <person name="Ma L."/>
            <person name="Xiao Y."/>
            <person name="Liang Y."/>
            <person name="Liu X."/>
            <person name="Yin H."/>
        </authorList>
    </citation>
    <scope>NUCLEOTIDE SEQUENCE [LARGE SCALE GENOMIC DNA]</scope>
    <source>
        <strain evidence="10 11">A02</strain>
        <strain evidence="9">DXS-W</strain>
    </source>
</reference>
<protein>
    <recommendedName>
        <fullName evidence="4 7">dTDP-glucose 4,6-dehydratase</fullName>
        <ecNumber evidence="4 7">4.2.1.46</ecNumber>
    </recommendedName>
</protein>
<dbReference type="OrthoDB" id="5296314at2"/>
<dbReference type="InterPro" id="IPR036291">
    <property type="entry name" value="NAD(P)-bd_dom_sf"/>
</dbReference>
<gene>
    <name evidence="9" type="ORF">A6M23_12230</name>
    <name evidence="10" type="ORF">A6P07_08920</name>
</gene>
<evidence type="ECO:0000256" key="6">
    <source>
        <dbReference type="ARBA" id="ARBA00023239"/>
    </source>
</evidence>
<dbReference type="eggNOG" id="COG1088">
    <property type="taxonomic scope" value="Bacteria"/>
</dbReference>
<evidence type="ECO:0000313" key="11">
    <source>
        <dbReference type="Proteomes" id="UP000094893"/>
    </source>
</evidence>
<dbReference type="Proteomes" id="UP000094893">
    <property type="component" value="Unassembled WGS sequence"/>
</dbReference>
<dbReference type="PANTHER" id="PTHR43000">
    <property type="entry name" value="DTDP-D-GLUCOSE 4,6-DEHYDRATASE-RELATED"/>
    <property type="match status" value="1"/>
</dbReference>
<dbReference type="STRING" id="930.GCA_002079865_00580"/>
<evidence type="ECO:0000256" key="1">
    <source>
        <dbReference type="ARBA" id="ARBA00001539"/>
    </source>
</evidence>
<comment type="cofactor">
    <cofactor evidence="2 7">
        <name>NAD(+)</name>
        <dbReference type="ChEBI" id="CHEBI:57540"/>
    </cofactor>
</comment>
<dbReference type="Gene3D" id="3.90.25.10">
    <property type="entry name" value="UDP-galactose 4-epimerase, domain 1"/>
    <property type="match status" value="1"/>
</dbReference>
<organism evidence="10 11">
    <name type="scientific">Acidithiobacillus thiooxidans</name>
    <name type="common">Thiobacillus thiooxidans</name>
    <dbReference type="NCBI Taxonomy" id="930"/>
    <lineage>
        <taxon>Bacteria</taxon>
        <taxon>Pseudomonadati</taxon>
        <taxon>Pseudomonadota</taxon>
        <taxon>Acidithiobacillia</taxon>
        <taxon>Acidithiobacillales</taxon>
        <taxon>Acidithiobacillaceae</taxon>
        <taxon>Acidithiobacillus</taxon>
    </lineage>
</organism>
<evidence type="ECO:0000313" key="9">
    <source>
        <dbReference type="EMBL" id="OCX71286.1"/>
    </source>
</evidence>
<dbReference type="GO" id="GO:0008460">
    <property type="term" value="F:dTDP-glucose 4,6-dehydratase activity"/>
    <property type="evidence" value="ECO:0007669"/>
    <property type="project" value="UniProtKB-EC"/>
</dbReference>
<dbReference type="Proteomes" id="UP000095008">
    <property type="component" value="Unassembled WGS sequence"/>
</dbReference>
<dbReference type="AlphaFoldDB" id="A0A1C2IAW5"/>
<evidence type="ECO:0000313" key="12">
    <source>
        <dbReference type="Proteomes" id="UP000095008"/>
    </source>
</evidence>
<keyword evidence="6 7" id="KW-0456">Lyase</keyword>
<keyword evidence="5" id="KW-0520">NAD</keyword>
<evidence type="ECO:0000259" key="8">
    <source>
        <dbReference type="Pfam" id="PF16363"/>
    </source>
</evidence>
<dbReference type="EMBL" id="LWSA01000114">
    <property type="protein sequence ID" value="OCX73149.1"/>
    <property type="molecule type" value="Genomic_DNA"/>
</dbReference>
<evidence type="ECO:0000256" key="2">
    <source>
        <dbReference type="ARBA" id="ARBA00001911"/>
    </source>
</evidence>
<dbReference type="CDD" id="cd05246">
    <property type="entry name" value="dTDP_GD_SDR_e"/>
    <property type="match status" value="1"/>
</dbReference>
<evidence type="ECO:0000313" key="10">
    <source>
        <dbReference type="EMBL" id="OCX73149.1"/>
    </source>
</evidence>
<dbReference type="Pfam" id="PF16363">
    <property type="entry name" value="GDP_Man_Dehyd"/>
    <property type="match status" value="1"/>
</dbReference>
<dbReference type="EC" id="4.2.1.46" evidence="4 7"/>
<dbReference type="InterPro" id="IPR016040">
    <property type="entry name" value="NAD(P)-bd_dom"/>
</dbReference>
<dbReference type="NCBIfam" id="TIGR01181">
    <property type="entry name" value="dTDP_gluc_dehyt"/>
    <property type="match status" value="1"/>
</dbReference>
<evidence type="ECO:0000256" key="7">
    <source>
        <dbReference type="RuleBase" id="RU004473"/>
    </source>
</evidence>
<dbReference type="SUPFAM" id="SSF51735">
    <property type="entry name" value="NAD(P)-binding Rossmann-fold domains"/>
    <property type="match status" value="1"/>
</dbReference>
<dbReference type="InterPro" id="IPR005888">
    <property type="entry name" value="dTDP_Gluc_deHydtase"/>
</dbReference>
<comment type="similarity">
    <text evidence="3 7">Belongs to the NAD(P)-dependent epimerase/dehydratase family. dTDP-glucose dehydratase subfamily.</text>
</comment>
<dbReference type="EMBL" id="LWRY01000140">
    <property type="protein sequence ID" value="OCX71286.1"/>
    <property type="molecule type" value="Genomic_DNA"/>
</dbReference>
<proteinExistence type="inferred from homology"/>
<sequence length="378" mass="42471">MTATSSASPAEKRLLVTGAAGFIGSNFCHYWLKNHPQGTLIAYDVLSYAGNRHNLDGLETHPDFHFVQGDINDAALLESSLRAHDINVIVHFAAESHVDRSIHDPDAFIQTNIVGTHTLLKVAKSLWLDGPEGPVPHRFHHISTDEVYGTLGPQDPAFREDTPYAPNSPYAASKAGSDHLVRAYQHTYGLNTTTSNCSNNYGPYHFPEKLIPLIIVNILHNKALPIYGDGQQIRDWLYVEDHCRGIAAILGEGREGESYNIGGCNEWANIDIVQLVCRKMDALFAGNPRWAEQYPQAAPALGHRSEELIQYVRDRPGHDRRYAIDAEKITRELAFAPAVDFPTGIQRTILWYLEHPQWWQQVMDGSYRHWLDTQYGAE</sequence>
<name>A0A1C2IAW5_ACITH</name>
<evidence type="ECO:0000256" key="5">
    <source>
        <dbReference type="ARBA" id="ARBA00023027"/>
    </source>
</evidence>
<evidence type="ECO:0000256" key="4">
    <source>
        <dbReference type="ARBA" id="ARBA00011990"/>
    </source>
</evidence>
<feature type="domain" description="NAD(P)-binding" evidence="8">
    <location>
        <begin position="15"/>
        <end position="348"/>
    </location>
</feature>